<feature type="region of interest" description="Disordered" evidence="1">
    <location>
        <begin position="161"/>
        <end position="190"/>
    </location>
</feature>
<name>A0A2G5UI08_9PELO</name>
<gene>
    <name evidence="2" type="primary">Cnig_chr_III.g10950</name>
    <name evidence="2" type="ORF">B9Z55_010950</name>
</gene>
<evidence type="ECO:0000313" key="3">
    <source>
        <dbReference type="Proteomes" id="UP000230233"/>
    </source>
</evidence>
<comment type="caution">
    <text evidence="2">The sequence shown here is derived from an EMBL/GenBank/DDBJ whole genome shotgun (WGS) entry which is preliminary data.</text>
</comment>
<feature type="compositionally biased region" description="Polar residues" evidence="1">
    <location>
        <begin position="161"/>
        <end position="172"/>
    </location>
</feature>
<evidence type="ECO:0000256" key="1">
    <source>
        <dbReference type="SAM" id="MobiDB-lite"/>
    </source>
</evidence>
<sequence length="190" mass="21037">MDTTVVHRGLQKSLGNQSKLHNRRTAKEPDGGRLQKPIKGKCARCDYTDSCRNVQGIRSRQDYPVNSQPRGFMRNQSLRQPHVKDSHDTSILRILVRGKYGRTDSGSKERQQMKEVIRKSAAGRRHSGGLCDSIQCQDSQARFNVRQLQCLGGSTTAGTLHHVMSSSTSSPNVPEDPGKPLLSVTKSDPS</sequence>
<keyword evidence="3" id="KW-1185">Reference proteome</keyword>
<proteinExistence type="predicted"/>
<organism evidence="2 3">
    <name type="scientific">Caenorhabditis nigoni</name>
    <dbReference type="NCBI Taxonomy" id="1611254"/>
    <lineage>
        <taxon>Eukaryota</taxon>
        <taxon>Metazoa</taxon>
        <taxon>Ecdysozoa</taxon>
        <taxon>Nematoda</taxon>
        <taxon>Chromadorea</taxon>
        <taxon>Rhabditida</taxon>
        <taxon>Rhabditina</taxon>
        <taxon>Rhabditomorpha</taxon>
        <taxon>Rhabditoidea</taxon>
        <taxon>Rhabditidae</taxon>
        <taxon>Peloderinae</taxon>
        <taxon>Caenorhabditis</taxon>
    </lineage>
</organism>
<dbReference type="EMBL" id="PDUG01000003">
    <property type="protein sequence ID" value="PIC39184.1"/>
    <property type="molecule type" value="Genomic_DNA"/>
</dbReference>
<accession>A0A2G5UI08</accession>
<protein>
    <submittedName>
        <fullName evidence="2">Uncharacterized protein</fullName>
    </submittedName>
</protein>
<dbReference type="Proteomes" id="UP000230233">
    <property type="component" value="Chromosome III"/>
</dbReference>
<dbReference type="AlphaFoldDB" id="A0A2G5UI08"/>
<reference evidence="3" key="1">
    <citation type="submission" date="2017-10" db="EMBL/GenBank/DDBJ databases">
        <title>Rapid genome shrinkage in a self-fertile nematode reveals novel sperm competition proteins.</title>
        <authorList>
            <person name="Yin D."/>
            <person name="Schwarz E.M."/>
            <person name="Thomas C.G."/>
            <person name="Felde R.L."/>
            <person name="Korf I.F."/>
            <person name="Cutter A.D."/>
            <person name="Schartner C.M."/>
            <person name="Ralston E.J."/>
            <person name="Meyer B.J."/>
            <person name="Haag E.S."/>
        </authorList>
    </citation>
    <scope>NUCLEOTIDE SEQUENCE [LARGE SCALE GENOMIC DNA]</scope>
    <source>
        <strain evidence="3">JU1422</strain>
    </source>
</reference>
<evidence type="ECO:0000313" key="2">
    <source>
        <dbReference type="EMBL" id="PIC39184.1"/>
    </source>
</evidence>
<feature type="region of interest" description="Disordered" evidence="1">
    <location>
        <begin position="1"/>
        <end position="35"/>
    </location>
</feature>